<reference evidence="1" key="1">
    <citation type="journal article" date="2019" name="bioRxiv">
        <title>The Genome of the Zebra Mussel, Dreissena polymorpha: A Resource for Invasive Species Research.</title>
        <authorList>
            <person name="McCartney M.A."/>
            <person name="Auch B."/>
            <person name="Kono T."/>
            <person name="Mallez S."/>
            <person name="Zhang Y."/>
            <person name="Obille A."/>
            <person name="Becker A."/>
            <person name="Abrahante J.E."/>
            <person name="Garbe J."/>
            <person name="Badalamenti J.P."/>
            <person name="Herman A."/>
            <person name="Mangelson H."/>
            <person name="Liachko I."/>
            <person name="Sullivan S."/>
            <person name="Sone E.D."/>
            <person name="Koren S."/>
            <person name="Silverstein K.A.T."/>
            <person name="Beckman K.B."/>
            <person name="Gohl D.M."/>
        </authorList>
    </citation>
    <scope>NUCLEOTIDE SEQUENCE</scope>
    <source>
        <strain evidence="1">Duluth1</strain>
        <tissue evidence="1">Whole animal</tissue>
    </source>
</reference>
<keyword evidence="2" id="KW-1185">Reference proteome</keyword>
<protein>
    <submittedName>
        <fullName evidence="1">Uncharacterized protein</fullName>
    </submittedName>
</protein>
<dbReference type="AlphaFoldDB" id="A0A9D4M280"/>
<evidence type="ECO:0000313" key="2">
    <source>
        <dbReference type="Proteomes" id="UP000828390"/>
    </source>
</evidence>
<dbReference type="Proteomes" id="UP000828390">
    <property type="component" value="Unassembled WGS sequence"/>
</dbReference>
<sequence>MTCYRHPQTCTVGVYRNTLSANCVTKQEPWNTFCYLVTQPSSEDATGGDTTVFFRNSRTS</sequence>
<gene>
    <name evidence="1" type="ORF">DPMN_031362</name>
</gene>
<name>A0A9D4M280_DREPO</name>
<organism evidence="1 2">
    <name type="scientific">Dreissena polymorpha</name>
    <name type="common">Zebra mussel</name>
    <name type="synonym">Mytilus polymorpha</name>
    <dbReference type="NCBI Taxonomy" id="45954"/>
    <lineage>
        <taxon>Eukaryota</taxon>
        <taxon>Metazoa</taxon>
        <taxon>Spiralia</taxon>
        <taxon>Lophotrochozoa</taxon>
        <taxon>Mollusca</taxon>
        <taxon>Bivalvia</taxon>
        <taxon>Autobranchia</taxon>
        <taxon>Heteroconchia</taxon>
        <taxon>Euheterodonta</taxon>
        <taxon>Imparidentia</taxon>
        <taxon>Neoheterodontei</taxon>
        <taxon>Myida</taxon>
        <taxon>Dreissenoidea</taxon>
        <taxon>Dreissenidae</taxon>
        <taxon>Dreissena</taxon>
    </lineage>
</organism>
<evidence type="ECO:0000313" key="1">
    <source>
        <dbReference type="EMBL" id="KAH3868221.1"/>
    </source>
</evidence>
<accession>A0A9D4M280</accession>
<reference evidence="1" key="2">
    <citation type="submission" date="2020-11" db="EMBL/GenBank/DDBJ databases">
        <authorList>
            <person name="McCartney M.A."/>
            <person name="Auch B."/>
            <person name="Kono T."/>
            <person name="Mallez S."/>
            <person name="Becker A."/>
            <person name="Gohl D.M."/>
            <person name="Silverstein K.A.T."/>
            <person name="Koren S."/>
            <person name="Bechman K.B."/>
            <person name="Herman A."/>
            <person name="Abrahante J.E."/>
            <person name="Garbe J."/>
        </authorList>
    </citation>
    <scope>NUCLEOTIDE SEQUENCE</scope>
    <source>
        <strain evidence="1">Duluth1</strain>
        <tissue evidence="1">Whole animal</tissue>
    </source>
</reference>
<proteinExistence type="predicted"/>
<comment type="caution">
    <text evidence="1">The sequence shown here is derived from an EMBL/GenBank/DDBJ whole genome shotgun (WGS) entry which is preliminary data.</text>
</comment>
<dbReference type="EMBL" id="JAIWYP010000002">
    <property type="protein sequence ID" value="KAH3868221.1"/>
    <property type="molecule type" value="Genomic_DNA"/>
</dbReference>